<protein>
    <submittedName>
        <fullName evidence="2">Uncharacterized protein</fullName>
    </submittedName>
</protein>
<evidence type="ECO:0000313" key="2">
    <source>
        <dbReference type="EMBL" id="MEP1062365.1"/>
    </source>
</evidence>
<organism evidence="2 3">
    <name type="scientific">Stenomitos frigidus AS-A4</name>
    <dbReference type="NCBI Taxonomy" id="2933935"/>
    <lineage>
        <taxon>Bacteria</taxon>
        <taxon>Bacillati</taxon>
        <taxon>Cyanobacteriota</taxon>
        <taxon>Cyanophyceae</taxon>
        <taxon>Leptolyngbyales</taxon>
        <taxon>Leptolyngbyaceae</taxon>
        <taxon>Stenomitos</taxon>
    </lineage>
</organism>
<sequence length="113" mass="13020">MTPEEIKKMLEKQEQRFKEALSRSQKDLEGIENWTAAQRDDFIKAFNGKQVTEALARAAEDVKQAEAQMQKLAAQGTFDFQENAQKQLIQFTRSIQSDTREILKRLGIENSND</sequence>
<gene>
    <name evidence="2" type="ORF">NDI38_28735</name>
</gene>
<name>A0ABV0KSZ8_9CYAN</name>
<evidence type="ECO:0000256" key="1">
    <source>
        <dbReference type="SAM" id="Coils"/>
    </source>
</evidence>
<dbReference type="RefSeq" id="WP_190446185.1">
    <property type="nucleotide sequence ID" value="NZ_JAMPLM010000062.1"/>
</dbReference>
<keyword evidence="3" id="KW-1185">Reference proteome</keyword>
<dbReference type="Proteomes" id="UP001476950">
    <property type="component" value="Unassembled WGS sequence"/>
</dbReference>
<feature type="coiled-coil region" evidence="1">
    <location>
        <begin position="7"/>
        <end position="75"/>
    </location>
</feature>
<keyword evidence="1" id="KW-0175">Coiled coil</keyword>
<reference evidence="2 3" key="1">
    <citation type="submission" date="2022-04" db="EMBL/GenBank/DDBJ databases">
        <title>Positive selection, recombination, and allopatry shape intraspecific diversity of widespread and dominant cyanobacteria.</title>
        <authorList>
            <person name="Wei J."/>
            <person name="Shu W."/>
            <person name="Hu C."/>
        </authorList>
    </citation>
    <scope>NUCLEOTIDE SEQUENCE [LARGE SCALE GENOMIC DNA]</scope>
    <source>
        <strain evidence="2 3">AS-A4</strain>
    </source>
</reference>
<dbReference type="EMBL" id="JAMPLM010000062">
    <property type="protein sequence ID" value="MEP1062365.1"/>
    <property type="molecule type" value="Genomic_DNA"/>
</dbReference>
<proteinExistence type="predicted"/>
<accession>A0ABV0KSZ8</accession>
<evidence type="ECO:0000313" key="3">
    <source>
        <dbReference type="Proteomes" id="UP001476950"/>
    </source>
</evidence>
<comment type="caution">
    <text evidence="2">The sequence shown here is derived from an EMBL/GenBank/DDBJ whole genome shotgun (WGS) entry which is preliminary data.</text>
</comment>